<comment type="caution">
    <text evidence="4">The sequence shown here is derived from an EMBL/GenBank/DDBJ whole genome shotgun (WGS) entry which is preliminary data.</text>
</comment>
<evidence type="ECO:0000313" key="4">
    <source>
        <dbReference type="EMBL" id="KKN39377.1"/>
    </source>
</evidence>
<evidence type="ECO:0000259" key="3">
    <source>
        <dbReference type="PROSITE" id="PS51677"/>
    </source>
</evidence>
<protein>
    <recommendedName>
        <fullName evidence="3">NodB homology domain-containing protein</fullName>
    </recommendedName>
</protein>
<dbReference type="PANTHER" id="PTHR34216:SF3">
    <property type="entry name" value="POLY-BETA-1,6-N-ACETYL-D-GLUCOSAMINE N-DEACETYLASE"/>
    <property type="match status" value="1"/>
</dbReference>
<comment type="subcellular location">
    <subcellularLocation>
        <location evidence="1">Secreted</location>
    </subcellularLocation>
</comment>
<sequence length="444" mass="51465">MLKRFGLKATVAIVTGYVGKNYPLYRVQPCPFMGIPHLEELIEEGWEIASHSVTHRHFLKAGAELIKEEVLKELLDSKQWIIDNLGVEPTKFAFPADMATSWQIELANEHYDYVRPIPSRADAIIHRIKLNDKGQKVVDSAYDINPKLKKILRIGSGTPTNTRSHTRSHTHTRSREPNWIFLTGCNNSGTTLLDYLLGLHPDIDPLVVESHQIQINGIVTTYPRQFILPSPAVIRRPDGKRLNRVWTENLPVFREPIVEPPIMKYGLQQARKTTDGTLTMGKSQLTMVRMPWTQKHFPRAKFIILVRNGYCVAEGTRRRYNVYLERWKDEAPMTVARAARHWNKAHEVMLNDTKDLRDYAVIRYEDLCRDPADMLRRLVEFFDLPPFDYEEVLAKPIPIFKGYRRHQKIRNMNGESFKNLSEEDITDISREAAPMLKRFGYPVL</sequence>
<dbReference type="InterPro" id="IPR002509">
    <property type="entry name" value="NODB_dom"/>
</dbReference>
<dbReference type="Pfam" id="PF01522">
    <property type="entry name" value="Polysacc_deac_1"/>
    <property type="match status" value="1"/>
</dbReference>
<dbReference type="InterPro" id="IPR027417">
    <property type="entry name" value="P-loop_NTPase"/>
</dbReference>
<keyword evidence="2" id="KW-0732">Signal</keyword>
<dbReference type="AlphaFoldDB" id="A0A0F9QQZ7"/>
<gene>
    <name evidence="4" type="ORF">LCGC14_0744110</name>
</gene>
<dbReference type="EMBL" id="LAZR01001768">
    <property type="protein sequence ID" value="KKN39377.1"/>
    <property type="molecule type" value="Genomic_DNA"/>
</dbReference>
<dbReference type="Pfam" id="PF13469">
    <property type="entry name" value="Sulfotransfer_3"/>
    <property type="match status" value="1"/>
</dbReference>
<accession>A0A0F9QQZ7</accession>
<dbReference type="GO" id="GO:0005975">
    <property type="term" value="P:carbohydrate metabolic process"/>
    <property type="evidence" value="ECO:0007669"/>
    <property type="project" value="InterPro"/>
</dbReference>
<dbReference type="InterPro" id="IPR011330">
    <property type="entry name" value="Glyco_hydro/deAcase_b/a-brl"/>
</dbReference>
<organism evidence="4">
    <name type="scientific">marine sediment metagenome</name>
    <dbReference type="NCBI Taxonomy" id="412755"/>
    <lineage>
        <taxon>unclassified sequences</taxon>
        <taxon>metagenomes</taxon>
        <taxon>ecological metagenomes</taxon>
    </lineage>
</organism>
<dbReference type="Gene3D" id="3.20.20.370">
    <property type="entry name" value="Glycoside hydrolase/deacetylase"/>
    <property type="match status" value="1"/>
</dbReference>
<dbReference type="PROSITE" id="PS51677">
    <property type="entry name" value="NODB"/>
    <property type="match status" value="1"/>
</dbReference>
<dbReference type="SUPFAM" id="SSF88713">
    <property type="entry name" value="Glycoside hydrolase/deacetylase"/>
    <property type="match status" value="1"/>
</dbReference>
<name>A0A0F9QQZ7_9ZZZZ</name>
<dbReference type="InterPro" id="IPR051398">
    <property type="entry name" value="Polysacch_Deacetylase"/>
</dbReference>
<evidence type="ECO:0000256" key="1">
    <source>
        <dbReference type="ARBA" id="ARBA00004613"/>
    </source>
</evidence>
<dbReference type="CDD" id="cd10918">
    <property type="entry name" value="CE4_NodB_like_5s_6s"/>
    <property type="match status" value="1"/>
</dbReference>
<reference evidence="4" key="1">
    <citation type="journal article" date="2015" name="Nature">
        <title>Complex archaea that bridge the gap between prokaryotes and eukaryotes.</title>
        <authorList>
            <person name="Spang A."/>
            <person name="Saw J.H."/>
            <person name="Jorgensen S.L."/>
            <person name="Zaremba-Niedzwiedzka K."/>
            <person name="Martijn J."/>
            <person name="Lind A.E."/>
            <person name="van Eijk R."/>
            <person name="Schleper C."/>
            <person name="Guy L."/>
            <person name="Ettema T.J."/>
        </authorList>
    </citation>
    <scope>NUCLEOTIDE SEQUENCE</scope>
</reference>
<dbReference type="PANTHER" id="PTHR34216">
    <property type="match status" value="1"/>
</dbReference>
<evidence type="ECO:0000256" key="2">
    <source>
        <dbReference type="ARBA" id="ARBA00022729"/>
    </source>
</evidence>
<dbReference type="GO" id="GO:0005576">
    <property type="term" value="C:extracellular region"/>
    <property type="evidence" value="ECO:0007669"/>
    <property type="project" value="UniProtKB-SubCell"/>
</dbReference>
<dbReference type="GO" id="GO:0016810">
    <property type="term" value="F:hydrolase activity, acting on carbon-nitrogen (but not peptide) bonds"/>
    <property type="evidence" value="ECO:0007669"/>
    <property type="project" value="InterPro"/>
</dbReference>
<proteinExistence type="predicted"/>
<feature type="domain" description="NodB homology" evidence="3">
    <location>
        <begin position="1"/>
        <end position="221"/>
    </location>
</feature>
<dbReference type="SUPFAM" id="SSF52540">
    <property type="entry name" value="P-loop containing nucleoside triphosphate hydrolases"/>
    <property type="match status" value="1"/>
</dbReference>
<dbReference type="Gene3D" id="3.40.50.300">
    <property type="entry name" value="P-loop containing nucleotide triphosphate hydrolases"/>
    <property type="match status" value="1"/>
</dbReference>